<proteinExistence type="predicted"/>
<organism evidence="5 6">
    <name type="scientific">Pseudoalteromonas arctica</name>
    <dbReference type="NCBI Taxonomy" id="394751"/>
    <lineage>
        <taxon>Bacteria</taxon>
        <taxon>Pseudomonadati</taxon>
        <taxon>Pseudomonadota</taxon>
        <taxon>Gammaproteobacteria</taxon>
        <taxon>Alteromonadales</taxon>
        <taxon>Pseudoalteromonadaceae</taxon>
        <taxon>Pseudoalteromonas</taxon>
    </lineage>
</organism>
<dbReference type="CDD" id="cd06170">
    <property type="entry name" value="LuxR_C_like"/>
    <property type="match status" value="1"/>
</dbReference>
<keyword evidence="1" id="KW-0805">Transcription regulation</keyword>
<dbReference type="InterPro" id="IPR016032">
    <property type="entry name" value="Sig_transdc_resp-reg_C-effctor"/>
</dbReference>
<dbReference type="PROSITE" id="PS50043">
    <property type="entry name" value="HTH_LUXR_2"/>
    <property type="match status" value="1"/>
</dbReference>
<dbReference type="GO" id="GO:0006355">
    <property type="term" value="P:regulation of DNA-templated transcription"/>
    <property type="evidence" value="ECO:0007669"/>
    <property type="project" value="InterPro"/>
</dbReference>
<protein>
    <submittedName>
        <fullName evidence="5">Helix-turn-helix transcriptional regulator</fullName>
    </submittedName>
</protein>
<gene>
    <name evidence="5" type="ORF">HHO47_15810</name>
</gene>
<evidence type="ECO:0000256" key="3">
    <source>
        <dbReference type="ARBA" id="ARBA00023163"/>
    </source>
</evidence>
<evidence type="ECO:0000259" key="4">
    <source>
        <dbReference type="PROSITE" id="PS50043"/>
    </source>
</evidence>
<name>A0A7Y0HC15_9GAMM</name>
<keyword evidence="2" id="KW-0238">DNA-binding</keyword>
<evidence type="ECO:0000256" key="1">
    <source>
        <dbReference type="ARBA" id="ARBA00023015"/>
    </source>
</evidence>
<sequence length="240" mass="27957">MIHQERSAYWLQMDAKKILNRVLHMINMNELHSRIELINSIHGFNDFFKGIKNNYSYVQAGFIIFDLSDLFKFDTHYFGEFDDSFLNDINSCKGLLHYCLNETRAIQLSELIGSFESVLIIPTGLHKNKFACLVLELSNLGAEPRKVKMLGDYWRIFLVEIFEAYRRSTNLEAVKITRREKECIRWASIGKTSWEISQILSISQRTVDFHLTNCIRKTNSTNRQHAIVKCILSGELLSPQ</sequence>
<accession>A0A7Y0HC15</accession>
<dbReference type="EMBL" id="JABBMT010000032">
    <property type="protein sequence ID" value="NMM42246.1"/>
    <property type="molecule type" value="Genomic_DNA"/>
</dbReference>
<dbReference type="InterPro" id="IPR036388">
    <property type="entry name" value="WH-like_DNA-bd_sf"/>
</dbReference>
<dbReference type="SMART" id="SM00421">
    <property type="entry name" value="HTH_LUXR"/>
    <property type="match status" value="1"/>
</dbReference>
<comment type="caution">
    <text evidence="5">The sequence shown here is derived from an EMBL/GenBank/DDBJ whole genome shotgun (WGS) entry which is preliminary data.</text>
</comment>
<dbReference type="AlphaFoldDB" id="A0A7Y0HC15"/>
<dbReference type="PANTHER" id="PTHR44688:SF16">
    <property type="entry name" value="DNA-BINDING TRANSCRIPTIONAL ACTIVATOR DEVR_DOSR"/>
    <property type="match status" value="1"/>
</dbReference>
<dbReference type="Pfam" id="PF00196">
    <property type="entry name" value="GerE"/>
    <property type="match status" value="1"/>
</dbReference>
<feature type="domain" description="HTH luxR-type" evidence="4">
    <location>
        <begin position="169"/>
        <end position="234"/>
    </location>
</feature>
<keyword evidence="6" id="KW-1185">Reference proteome</keyword>
<evidence type="ECO:0000313" key="6">
    <source>
        <dbReference type="Proteomes" id="UP000570493"/>
    </source>
</evidence>
<dbReference type="SUPFAM" id="SSF46894">
    <property type="entry name" value="C-terminal effector domain of the bipartite response regulators"/>
    <property type="match status" value="1"/>
</dbReference>
<dbReference type="Gene3D" id="1.10.10.10">
    <property type="entry name" value="Winged helix-like DNA-binding domain superfamily/Winged helix DNA-binding domain"/>
    <property type="match status" value="1"/>
</dbReference>
<dbReference type="Proteomes" id="UP000570493">
    <property type="component" value="Unassembled WGS sequence"/>
</dbReference>
<keyword evidence="3" id="KW-0804">Transcription</keyword>
<reference evidence="5" key="1">
    <citation type="submission" date="2020-04" db="EMBL/GenBank/DDBJ databases">
        <title>Genome Sequencing for Pseudoaltermonas arctica.</title>
        <authorList>
            <person name="Elkins N.S."/>
        </authorList>
    </citation>
    <scope>NUCLEOTIDE SEQUENCE [LARGE SCALE GENOMIC DNA]</scope>
    <source>
        <strain evidence="5">NEC-BIFX-2020_0012</strain>
    </source>
</reference>
<dbReference type="PRINTS" id="PR00038">
    <property type="entry name" value="HTHLUXR"/>
</dbReference>
<dbReference type="PANTHER" id="PTHR44688">
    <property type="entry name" value="DNA-BINDING TRANSCRIPTIONAL ACTIVATOR DEVR_DOSR"/>
    <property type="match status" value="1"/>
</dbReference>
<evidence type="ECO:0000313" key="5">
    <source>
        <dbReference type="EMBL" id="NMM42246.1"/>
    </source>
</evidence>
<dbReference type="InterPro" id="IPR000792">
    <property type="entry name" value="Tscrpt_reg_LuxR_C"/>
</dbReference>
<evidence type="ECO:0000256" key="2">
    <source>
        <dbReference type="ARBA" id="ARBA00023125"/>
    </source>
</evidence>
<dbReference type="GO" id="GO:0003677">
    <property type="term" value="F:DNA binding"/>
    <property type="evidence" value="ECO:0007669"/>
    <property type="project" value="UniProtKB-KW"/>
</dbReference>